<evidence type="ECO:0000313" key="4">
    <source>
        <dbReference type="Proteomes" id="UP000037755"/>
    </source>
</evidence>
<feature type="domain" description="DUF4350" evidence="2">
    <location>
        <begin position="91"/>
        <end position="232"/>
    </location>
</feature>
<keyword evidence="1" id="KW-0472">Membrane</keyword>
<dbReference type="OrthoDB" id="1111222at2"/>
<dbReference type="EMBL" id="LIYD01000005">
    <property type="protein sequence ID" value="KOS07930.1"/>
    <property type="molecule type" value="Genomic_DNA"/>
</dbReference>
<evidence type="ECO:0000259" key="2">
    <source>
        <dbReference type="Pfam" id="PF14258"/>
    </source>
</evidence>
<gene>
    <name evidence="3" type="ORF">AM493_19110</name>
</gene>
<dbReference type="PATRIC" id="fig|1202724.3.peg.3962"/>
<accession>A0A0N0RR33</accession>
<proteinExistence type="predicted"/>
<keyword evidence="1" id="KW-0812">Transmembrane</keyword>
<dbReference type="Pfam" id="PF14258">
    <property type="entry name" value="DUF4350"/>
    <property type="match status" value="1"/>
</dbReference>
<keyword evidence="1" id="KW-1133">Transmembrane helix</keyword>
<name>A0A0N0RR33_9FLAO</name>
<dbReference type="RefSeq" id="WP_054409649.1">
    <property type="nucleotide sequence ID" value="NZ_FOYA01000002.1"/>
</dbReference>
<comment type="caution">
    <text evidence="3">The sequence shown here is derived from an EMBL/GenBank/DDBJ whole genome shotgun (WGS) entry which is preliminary data.</text>
</comment>
<reference evidence="3 4" key="1">
    <citation type="submission" date="2015-08" db="EMBL/GenBank/DDBJ databases">
        <title>Whole genome sequence of Flavobacterium akiainvivens IK-1T, from decaying Wikstroemia oahuensis, an endemic Hawaiian shrub.</title>
        <authorList>
            <person name="Wan X."/>
            <person name="Hou S."/>
            <person name="Saito J."/>
            <person name="Donachie S."/>
        </authorList>
    </citation>
    <scope>NUCLEOTIDE SEQUENCE [LARGE SCALE GENOMIC DNA]</scope>
    <source>
        <strain evidence="3 4">IK-1</strain>
    </source>
</reference>
<dbReference type="Proteomes" id="UP000037755">
    <property type="component" value="Unassembled WGS sequence"/>
</dbReference>
<evidence type="ECO:0000256" key="1">
    <source>
        <dbReference type="SAM" id="Phobius"/>
    </source>
</evidence>
<sequence length="399" mass="46002">MKNKELIIVGSVVAFLAIVLTVVEALKPKPIDWTPTFSTRDKIPFGLYVLDAEANDLFKGDSVERFWMSPYEYFDPKYNYNTKSYNVKGAFLEISNADEIDEESVKELMYFADHGNTVMLSMKSFPRQLLDTLNIGMSYLNILRDSAKINLVTAPRDHYWIKDGLGTGYFSSLPGADSITVLGHQSIGLDDLPNFIEAKFGNGRFLLHTQPSIFTNYYLLKNDNYNYAQQVLSKIPRGTVYWKNQQANSKYFEDPGSKLRFIMTQPGLKWAWRLGLWGLLFFIIFNARRKQRVVPVIPPVHNTTIDFAKTIGNLYYQEGDHHNIGEKKIVYFLEHIRTEYLIDTSTLDDAFIEKLHLKTGKPEEDIRHAVEVIKTFRRNLENSEKDLVAINNAIEKLRL</sequence>
<organism evidence="3 4">
    <name type="scientific">Flavobacterium akiainvivens</name>
    <dbReference type="NCBI Taxonomy" id="1202724"/>
    <lineage>
        <taxon>Bacteria</taxon>
        <taxon>Pseudomonadati</taxon>
        <taxon>Bacteroidota</taxon>
        <taxon>Flavobacteriia</taxon>
        <taxon>Flavobacteriales</taxon>
        <taxon>Flavobacteriaceae</taxon>
        <taxon>Flavobacterium</taxon>
    </lineage>
</organism>
<feature type="transmembrane region" description="Helical" evidence="1">
    <location>
        <begin position="270"/>
        <end position="287"/>
    </location>
</feature>
<protein>
    <recommendedName>
        <fullName evidence="2">DUF4350 domain-containing protein</fullName>
    </recommendedName>
</protein>
<dbReference type="STRING" id="1202724.AM493_19110"/>
<evidence type="ECO:0000313" key="3">
    <source>
        <dbReference type="EMBL" id="KOS07930.1"/>
    </source>
</evidence>
<keyword evidence="4" id="KW-1185">Reference proteome</keyword>
<dbReference type="AlphaFoldDB" id="A0A0N0RR33"/>
<dbReference type="InterPro" id="IPR025646">
    <property type="entry name" value="DUF4350"/>
</dbReference>